<dbReference type="AlphaFoldDB" id="A0A2H5N011"/>
<evidence type="ECO:0000313" key="2">
    <source>
        <dbReference type="Proteomes" id="UP000236630"/>
    </source>
</evidence>
<proteinExistence type="predicted"/>
<dbReference type="Proteomes" id="UP000236630">
    <property type="component" value="Unassembled WGS sequence"/>
</dbReference>
<organism evidence="1 2">
    <name type="scientific">Citrus unshiu</name>
    <name type="common">Satsuma mandarin</name>
    <name type="synonym">Citrus nobilis var. unshiu</name>
    <dbReference type="NCBI Taxonomy" id="55188"/>
    <lineage>
        <taxon>Eukaryota</taxon>
        <taxon>Viridiplantae</taxon>
        <taxon>Streptophyta</taxon>
        <taxon>Embryophyta</taxon>
        <taxon>Tracheophyta</taxon>
        <taxon>Spermatophyta</taxon>
        <taxon>Magnoliopsida</taxon>
        <taxon>eudicotyledons</taxon>
        <taxon>Gunneridae</taxon>
        <taxon>Pentapetalae</taxon>
        <taxon>rosids</taxon>
        <taxon>malvids</taxon>
        <taxon>Sapindales</taxon>
        <taxon>Rutaceae</taxon>
        <taxon>Aurantioideae</taxon>
        <taxon>Citrus</taxon>
    </lineage>
</organism>
<reference evidence="1 2" key="1">
    <citation type="journal article" date="2017" name="Front. Genet.">
        <title>Draft sequencing of the heterozygous diploid genome of Satsuma (Citrus unshiu Marc.) using a hybrid assembly approach.</title>
        <authorList>
            <person name="Shimizu T."/>
            <person name="Tanizawa Y."/>
            <person name="Mochizuki T."/>
            <person name="Nagasaki H."/>
            <person name="Yoshioka T."/>
            <person name="Toyoda A."/>
            <person name="Fujiyama A."/>
            <person name="Kaminuma E."/>
            <person name="Nakamura Y."/>
        </authorList>
    </citation>
    <scope>NUCLEOTIDE SEQUENCE [LARGE SCALE GENOMIC DNA]</scope>
    <source>
        <strain evidence="2">cv. Miyagawa wase</strain>
    </source>
</reference>
<protein>
    <submittedName>
        <fullName evidence="1">Uncharacterized protein</fullName>
    </submittedName>
</protein>
<name>A0A2H5N011_CITUN</name>
<accession>A0A2H5N011</accession>
<gene>
    <name evidence="1" type="ORF">CUMW_275780</name>
</gene>
<evidence type="ECO:0000313" key="1">
    <source>
        <dbReference type="EMBL" id="GAY33603.1"/>
    </source>
</evidence>
<comment type="caution">
    <text evidence="1">The sequence shown here is derived from an EMBL/GenBank/DDBJ whole genome shotgun (WGS) entry which is preliminary data.</text>
</comment>
<sequence>MIPLILQKILYITKHIQTVVRLYRKFIGPSCECVTSHNKNQVVIVEHFCCGTWRS</sequence>
<dbReference type="EMBL" id="BDQV01001560">
    <property type="protein sequence ID" value="GAY33603.1"/>
    <property type="molecule type" value="Genomic_DNA"/>
</dbReference>
<keyword evidence="2" id="KW-1185">Reference proteome</keyword>